<dbReference type="EMBL" id="CYXV01000004">
    <property type="protein sequence ID" value="CUM87636.1"/>
    <property type="molecule type" value="Genomic_DNA"/>
</dbReference>
<gene>
    <name evidence="2" type="ORF">ERS852420_01250</name>
    <name evidence="1" type="ORF">M72_13181</name>
</gene>
<dbReference type="RefSeq" id="WP_055068512.1">
    <property type="nucleotide sequence ID" value="NZ_CP173697.1"/>
</dbReference>
<dbReference type="GeneID" id="99746791"/>
<evidence type="ECO:0000313" key="3">
    <source>
        <dbReference type="Proteomes" id="UP000049979"/>
    </source>
</evidence>
<proteinExistence type="predicted"/>
<organism evidence="1 3">
    <name type="scientific">Roseburia faecis</name>
    <dbReference type="NCBI Taxonomy" id="301302"/>
    <lineage>
        <taxon>Bacteria</taxon>
        <taxon>Bacillati</taxon>
        <taxon>Bacillota</taxon>
        <taxon>Clostridia</taxon>
        <taxon>Lachnospirales</taxon>
        <taxon>Lachnospiraceae</taxon>
        <taxon>Roseburia</taxon>
    </lineage>
</organism>
<dbReference type="Proteomes" id="UP000049979">
    <property type="component" value="Unassembled WGS sequence"/>
</dbReference>
<dbReference type="AlphaFoldDB" id="A0A0M6WWR0"/>
<reference evidence="1" key="2">
    <citation type="submission" date="2015-05" db="EMBL/GenBank/DDBJ databases">
        <authorList>
            <person name="Wang D.B."/>
            <person name="Wang M."/>
        </authorList>
    </citation>
    <scope>NUCLEOTIDE SEQUENCE [LARGE SCALE GENOMIC DNA]</scope>
    <source>
        <strain evidence="1">M72</strain>
    </source>
</reference>
<evidence type="ECO:0000313" key="1">
    <source>
        <dbReference type="EMBL" id="CRL41654.1"/>
    </source>
</evidence>
<evidence type="ECO:0000313" key="4">
    <source>
        <dbReference type="Proteomes" id="UP000095495"/>
    </source>
</evidence>
<dbReference type="OrthoDB" id="1970909at2"/>
<accession>A0A0M6WWR0</accession>
<sequence>MATIFPREQKAKMLFEKIKENPQACERLMETFYDALGVGDDYEGNGLSAEQFATALFRSYEEKDLTAFLMAICQNSMFDLLRNSFLAPFRFNANGQTNPYILTDEDGKLIPDIKFHVSDKNYEQFFKVFQKSEQVKMYLAYGFRKRHCYDRDTMEAQEIRMGEHIGVLLVYEMPDTVKIQETEAQAYAAIWDILMDLQKSLPRSVVYYGQDSMENKGNRYDALGVFLPMYHFRKALEKNIDIANKIVLMH</sequence>
<reference evidence="3" key="1">
    <citation type="submission" date="2015-05" db="EMBL/GenBank/DDBJ databases">
        <authorList>
            <consortium name="Pathogen Informatics"/>
        </authorList>
    </citation>
    <scope>NUCLEOTIDE SEQUENCE [LARGE SCALE GENOMIC DNA]</scope>
    <source>
        <strain evidence="2 4">2789STDY5608863</strain>
        <strain evidence="3">M72</strain>
    </source>
</reference>
<dbReference type="STRING" id="301302.ERS852420_01250"/>
<dbReference type="EMBL" id="CVRR01000048">
    <property type="protein sequence ID" value="CRL41654.1"/>
    <property type="molecule type" value="Genomic_DNA"/>
</dbReference>
<dbReference type="Proteomes" id="UP000095495">
    <property type="component" value="Unassembled WGS sequence"/>
</dbReference>
<keyword evidence="3" id="KW-1185">Reference proteome</keyword>
<evidence type="ECO:0000313" key="2">
    <source>
        <dbReference type="EMBL" id="CUM87636.1"/>
    </source>
</evidence>
<dbReference type="InterPro" id="IPR032357">
    <property type="entry name" value="DUF4866"/>
</dbReference>
<evidence type="ECO:0008006" key="5">
    <source>
        <dbReference type="Google" id="ProtNLM"/>
    </source>
</evidence>
<dbReference type="Pfam" id="PF16160">
    <property type="entry name" value="DUF4866"/>
    <property type="match status" value="1"/>
</dbReference>
<name>A0A0M6WWR0_9FIRM</name>
<protein>
    <recommendedName>
        <fullName evidence="5">DUF4866 domain-containing protein</fullName>
    </recommendedName>
</protein>